<dbReference type="PANTHER" id="PTHR39327:SF1">
    <property type="entry name" value="BLR5470 PROTEIN"/>
    <property type="match status" value="1"/>
</dbReference>
<dbReference type="Gene3D" id="3.10.620.30">
    <property type="match status" value="1"/>
</dbReference>
<proteinExistence type="predicted"/>
<feature type="signal peptide" evidence="1">
    <location>
        <begin position="1"/>
        <end position="28"/>
    </location>
</feature>
<dbReference type="Proteomes" id="UP001242480">
    <property type="component" value="Unassembled WGS sequence"/>
</dbReference>
<keyword evidence="1" id="KW-0732">Signal</keyword>
<comment type="caution">
    <text evidence="2">The sequence shown here is derived from an EMBL/GenBank/DDBJ whole genome shotgun (WGS) entry which is preliminary data.</text>
</comment>
<dbReference type="EMBL" id="JAUSVX010000003">
    <property type="protein sequence ID" value="MDQ0469129.1"/>
    <property type="molecule type" value="Genomic_DNA"/>
</dbReference>
<organism evidence="2 3">
    <name type="scientific">Labrys wisconsinensis</name>
    <dbReference type="NCBI Taxonomy" id="425677"/>
    <lineage>
        <taxon>Bacteria</taxon>
        <taxon>Pseudomonadati</taxon>
        <taxon>Pseudomonadota</taxon>
        <taxon>Alphaproteobacteria</taxon>
        <taxon>Hyphomicrobiales</taxon>
        <taxon>Xanthobacteraceae</taxon>
        <taxon>Labrys</taxon>
    </lineage>
</organism>
<keyword evidence="3" id="KW-1185">Reference proteome</keyword>
<dbReference type="Pfam" id="PF06035">
    <property type="entry name" value="Peptidase_C93"/>
    <property type="match status" value="1"/>
</dbReference>
<reference evidence="2 3" key="1">
    <citation type="submission" date="2023-07" db="EMBL/GenBank/DDBJ databases">
        <title>Genomic Encyclopedia of Type Strains, Phase IV (KMG-IV): sequencing the most valuable type-strain genomes for metagenomic binning, comparative biology and taxonomic classification.</title>
        <authorList>
            <person name="Goeker M."/>
        </authorList>
    </citation>
    <scope>NUCLEOTIDE SEQUENCE [LARGE SCALE GENOMIC DNA]</scope>
    <source>
        <strain evidence="2 3">DSM 19619</strain>
    </source>
</reference>
<dbReference type="RefSeq" id="WP_307271385.1">
    <property type="nucleotide sequence ID" value="NZ_JAUSVX010000003.1"/>
</dbReference>
<dbReference type="InterPro" id="IPR010319">
    <property type="entry name" value="Transglutaminase-like_Cys_pept"/>
</dbReference>
<evidence type="ECO:0000313" key="2">
    <source>
        <dbReference type="EMBL" id="MDQ0469129.1"/>
    </source>
</evidence>
<accession>A0ABU0J4H1</accession>
<evidence type="ECO:0000313" key="3">
    <source>
        <dbReference type="Proteomes" id="UP001242480"/>
    </source>
</evidence>
<feature type="chain" id="PRO_5045724029" evidence="1">
    <location>
        <begin position="29"/>
        <end position="210"/>
    </location>
</feature>
<protein>
    <submittedName>
        <fullName evidence="2">Transglutaminase-like cysteine proteinase</fullName>
    </submittedName>
</protein>
<evidence type="ECO:0000256" key="1">
    <source>
        <dbReference type="SAM" id="SignalP"/>
    </source>
</evidence>
<name>A0ABU0J4H1_9HYPH</name>
<sequence length="210" mass="23249">MRKLRTSVVMAILALFLGLGGEAGPVLAGEKPTPVYAPIGDVTTTPSGYTQFCQTYPGDCQAGDQEARDVVLTKATWRDLGAVNDQVNRAIEPMTDLENYGREEWWAYPTNGKGDCEDYVLLKRKLLLDAGWPRSALLITVVRDKKGDGHAVLMVKTDRGEFVLDNQETRILPWQNTGYRYVKRQSQTNQNIWVSLGDTQTTAIVAAGAR</sequence>
<dbReference type="PANTHER" id="PTHR39327">
    <property type="match status" value="1"/>
</dbReference>
<gene>
    <name evidence="2" type="ORF">QO011_002140</name>
</gene>